<evidence type="ECO:0000256" key="2">
    <source>
        <dbReference type="ARBA" id="ARBA00022737"/>
    </source>
</evidence>
<dbReference type="AlphaFoldDB" id="A0A6A6NGV5"/>
<dbReference type="PROSITE" id="PS50222">
    <property type="entry name" value="EF_HAND_2"/>
    <property type="match status" value="2"/>
</dbReference>
<accession>A0A6A6NGV5</accession>
<dbReference type="GO" id="GO:0005509">
    <property type="term" value="F:calcium ion binding"/>
    <property type="evidence" value="ECO:0007669"/>
    <property type="project" value="InterPro"/>
</dbReference>
<organism evidence="5 6">
    <name type="scientific">Hevea brasiliensis</name>
    <name type="common">Para rubber tree</name>
    <name type="synonym">Siphonia brasiliensis</name>
    <dbReference type="NCBI Taxonomy" id="3981"/>
    <lineage>
        <taxon>Eukaryota</taxon>
        <taxon>Viridiplantae</taxon>
        <taxon>Streptophyta</taxon>
        <taxon>Embryophyta</taxon>
        <taxon>Tracheophyta</taxon>
        <taxon>Spermatophyta</taxon>
        <taxon>Magnoliopsida</taxon>
        <taxon>eudicotyledons</taxon>
        <taxon>Gunneridae</taxon>
        <taxon>Pentapetalae</taxon>
        <taxon>rosids</taxon>
        <taxon>fabids</taxon>
        <taxon>Malpighiales</taxon>
        <taxon>Euphorbiaceae</taxon>
        <taxon>Crotonoideae</taxon>
        <taxon>Micrandreae</taxon>
        <taxon>Hevea</taxon>
    </lineage>
</organism>
<keyword evidence="6" id="KW-1185">Reference proteome</keyword>
<dbReference type="Pfam" id="PF13405">
    <property type="entry name" value="EF-hand_6"/>
    <property type="match status" value="1"/>
</dbReference>
<evidence type="ECO:0000313" key="6">
    <source>
        <dbReference type="Proteomes" id="UP000467840"/>
    </source>
</evidence>
<dbReference type="CDD" id="cd00051">
    <property type="entry name" value="EFh"/>
    <property type="match status" value="2"/>
</dbReference>
<dbReference type="InterPro" id="IPR039647">
    <property type="entry name" value="EF_hand_pair_protein_CML-like"/>
</dbReference>
<evidence type="ECO:0000313" key="5">
    <source>
        <dbReference type="EMBL" id="KAF2324394.1"/>
    </source>
</evidence>
<evidence type="ECO:0000256" key="1">
    <source>
        <dbReference type="ARBA" id="ARBA00022723"/>
    </source>
</evidence>
<gene>
    <name evidence="5" type="ORF">GH714_013568</name>
</gene>
<feature type="domain" description="EF-hand" evidence="4">
    <location>
        <begin position="126"/>
        <end position="161"/>
    </location>
</feature>
<dbReference type="Gene3D" id="1.10.238.10">
    <property type="entry name" value="EF-hand"/>
    <property type="match status" value="2"/>
</dbReference>
<name>A0A6A6NGV5_HEVBR</name>
<dbReference type="Pfam" id="PF13202">
    <property type="entry name" value="EF-hand_5"/>
    <property type="match status" value="1"/>
</dbReference>
<dbReference type="InterPro" id="IPR002048">
    <property type="entry name" value="EF_hand_dom"/>
</dbReference>
<keyword evidence="3" id="KW-0106">Calcium</keyword>
<protein>
    <recommendedName>
        <fullName evidence="4">EF-hand domain-containing protein</fullName>
    </recommendedName>
</protein>
<feature type="domain" description="EF-hand" evidence="4">
    <location>
        <begin position="40"/>
        <end position="75"/>
    </location>
</feature>
<keyword evidence="1" id="KW-0479">Metal-binding</keyword>
<keyword evidence="2" id="KW-0677">Repeat</keyword>
<dbReference type="Pfam" id="PF13499">
    <property type="entry name" value="EF-hand_7"/>
    <property type="match status" value="1"/>
</dbReference>
<dbReference type="InterPro" id="IPR018247">
    <property type="entry name" value="EF_Hand_1_Ca_BS"/>
</dbReference>
<dbReference type="SMART" id="SM00054">
    <property type="entry name" value="EFh"/>
    <property type="match status" value="4"/>
</dbReference>
<sequence>MHSSEISYTWKRPYACSPPALFDTMSLLPTIDSKKASVPLSERELKEIFMQFDTDHNNVLSKEELKKAFKYLGAMIPAFRAWRGINCADANGNGQIEFDEELDILVKYAYKLGYTTIFPKTTSVSLTEDQLRKIFMQFDVDHDSVLSRDEIKKAFDYLGAWFPGYRANRGINYADANRDGVVDLSELDDLVSYAHKLGYSIK</sequence>
<dbReference type="EMBL" id="JAAGAX010000001">
    <property type="protein sequence ID" value="KAF2324394.1"/>
    <property type="molecule type" value="Genomic_DNA"/>
</dbReference>
<reference evidence="5 6" key="1">
    <citation type="journal article" date="2020" name="Mol. Plant">
        <title>The Chromosome-Based Rubber Tree Genome Provides New Insights into Spurge Genome Evolution and Rubber Biosynthesis.</title>
        <authorList>
            <person name="Liu J."/>
            <person name="Shi C."/>
            <person name="Shi C.C."/>
            <person name="Li W."/>
            <person name="Zhang Q.J."/>
            <person name="Zhang Y."/>
            <person name="Li K."/>
            <person name="Lu H.F."/>
            <person name="Shi C."/>
            <person name="Zhu S.T."/>
            <person name="Xiao Z.Y."/>
            <person name="Nan H."/>
            <person name="Yue Y."/>
            <person name="Zhu X.G."/>
            <person name="Wu Y."/>
            <person name="Hong X.N."/>
            <person name="Fan G.Y."/>
            <person name="Tong Y."/>
            <person name="Zhang D."/>
            <person name="Mao C.L."/>
            <person name="Liu Y.L."/>
            <person name="Hao S.J."/>
            <person name="Liu W.Q."/>
            <person name="Lv M.Q."/>
            <person name="Zhang H.B."/>
            <person name="Liu Y."/>
            <person name="Hu-Tang G.R."/>
            <person name="Wang J.P."/>
            <person name="Wang J.H."/>
            <person name="Sun Y.H."/>
            <person name="Ni S.B."/>
            <person name="Chen W.B."/>
            <person name="Zhang X.C."/>
            <person name="Jiao Y.N."/>
            <person name="Eichler E.E."/>
            <person name="Li G.H."/>
            <person name="Liu X."/>
            <person name="Gao L.Z."/>
        </authorList>
    </citation>
    <scope>NUCLEOTIDE SEQUENCE [LARGE SCALE GENOMIC DNA]</scope>
    <source>
        <strain evidence="6">cv. GT1</strain>
        <tissue evidence="5">Leaf</tissue>
    </source>
</reference>
<evidence type="ECO:0000259" key="4">
    <source>
        <dbReference type="PROSITE" id="PS50222"/>
    </source>
</evidence>
<evidence type="ECO:0000256" key="3">
    <source>
        <dbReference type="ARBA" id="ARBA00022837"/>
    </source>
</evidence>
<proteinExistence type="predicted"/>
<comment type="caution">
    <text evidence="5">The sequence shown here is derived from an EMBL/GenBank/DDBJ whole genome shotgun (WGS) entry which is preliminary data.</text>
</comment>
<dbReference type="InterPro" id="IPR011992">
    <property type="entry name" value="EF-hand-dom_pair"/>
</dbReference>
<dbReference type="SUPFAM" id="SSF47473">
    <property type="entry name" value="EF-hand"/>
    <property type="match status" value="1"/>
</dbReference>
<dbReference type="Proteomes" id="UP000467840">
    <property type="component" value="Chromosome 5"/>
</dbReference>
<dbReference type="PROSITE" id="PS00018">
    <property type="entry name" value="EF_HAND_1"/>
    <property type="match status" value="2"/>
</dbReference>
<dbReference type="PANTHER" id="PTHR10891">
    <property type="entry name" value="EF-HAND CALCIUM-BINDING DOMAIN CONTAINING PROTEIN"/>
    <property type="match status" value="1"/>
</dbReference>